<accession>A0ACA9RBM6</accession>
<evidence type="ECO:0000313" key="1">
    <source>
        <dbReference type="EMBL" id="CAG8786653.1"/>
    </source>
</evidence>
<feature type="non-terminal residue" evidence="1">
    <location>
        <position position="1"/>
    </location>
</feature>
<gene>
    <name evidence="1" type="ORF">RPERSI_LOCUS18420</name>
</gene>
<name>A0ACA9RBM6_9GLOM</name>
<evidence type="ECO:0000313" key="2">
    <source>
        <dbReference type="Proteomes" id="UP000789920"/>
    </source>
</evidence>
<sequence length="228" mass="26447">APGTLVSNRRLQRTIALSRVTQELPSILSTNPRSTREKQELDAKIRLLTGKRLMATGVYYKGGHGEFLFKKGIEGKRRFRASHGTVATLTLALKEKLLRKRPSKNTEIEEFTKEINGHSVKGFIEGIDGYLLDMQEWGDINEEQKRHEETQRVMQTKSEELEQAILVIQRQEERIPGGRIQCHKEQKKEPTLTEENFVERLINVEKWQDSQERESHPLDEATTFYSFK</sequence>
<reference evidence="1" key="1">
    <citation type="submission" date="2021-06" db="EMBL/GenBank/DDBJ databases">
        <authorList>
            <person name="Kallberg Y."/>
            <person name="Tangrot J."/>
            <person name="Rosling A."/>
        </authorList>
    </citation>
    <scope>NUCLEOTIDE SEQUENCE</scope>
    <source>
        <strain evidence="1">MA461A</strain>
    </source>
</reference>
<protein>
    <submittedName>
        <fullName evidence="1">31475_t:CDS:1</fullName>
    </submittedName>
</protein>
<organism evidence="1 2">
    <name type="scientific">Racocetra persica</name>
    <dbReference type="NCBI Taxonomy" id="160502"/>
    <lineage>
        <taxon>Eukaryota</taxon>
        <taxon>Fungi</taxon>
        <taxon>Fungi incertae sedis</taxon>
        <taxon>Mucoromycota</taxon>
        <taxon>Glomeromycotina</taxon>
        <taxon>Glomeromycetes</taxon>
        <taxon>Diversisporales</taxon>
        <taxon>Gigasporaceae</taxon>
        <taxon>Racocetra</taxon>
    </lineage>
</organism>
<comment type="caution">
    <text evidence="1">The sequence shown here is derived from an EMBL/GenBank/DDBJ whole genome shotgun (WGS) entry which is preliminary data.</text>
</comment>
<dbReference type="Proteomes" id="UP000789920">
    <property type="component" value="Unassembled WGS sequence"/>
</dbReference>
<dbReference type="EMBL" id="CAJVQC010048743">
    <property type="protein sequence ID" value="CAG8786653.1"/>
    <property type="molecule type" value="Genomic_DNA"/>
</dbReference>
<proteinExistence type="predicted"/>
<keyword evidence="2" id="KW-1185">Reference proteome</keyword>